<protein>
    <submittedName>
        <fullName evidence="2">Uncharacterized protein</fullName>
    </submittedName>
</protein>
<comment type="caution">
    <text evidence="2">The sequence shown here is derived from an EMBL/GenBank/DDBJ whole genome shotgun (WGS) entry which is preliminary data.</text>
</comment>
<feature type="non-terminal residue" evidence="2">
    <location>
        <position position="1"/>
    </location>
</feature>
<evidence type="ECO:0000313" key="3">
    <source>
        <dbReference type="Proteomes" id="UP001589645"/>
    </source>
</evidence>
<dbReference type="Proteomes" id="UP001589645">
    <property type="component" value="Unassembled WGS sequence"/>
</dbReference>
<gene>
    <name evidence="2" type="ORF">ACFFUV_23925</name>
</gene>
<sequence>KRKQSQLPHGGTFYRGPGAVQLAALLLFIHPNAHIILFLAFEFRQGLGGGARLGYRYRLGGGNAARR</sequence>
<keyword evidence="1" id="KW-0812">Transmembrane</keyword>
<keyword evidence="1" id="KW-1133">Transmembrane helix</keyword>
<feature type="transmembrane region" description="Helical" evidence="1">
    <location>
        <begin position="20"/>
        <end position="41"/>
    </location>
</feature>
<organism evidence="2 3">
    <name type="scientific">Vibrio olivae</name>
    <dbReference type="NCBI Taxonomy" id="1243002"/>
    <lineage>
        <taxon>Bacteria</taxon>
        <taxon>Pseudomonadati</taxon>
        <taxon>Pseudomonadota</taxon>
        <taxon>Gammaproteobacteria</taxon>
        <taxon>Vibrionales</taxon>
        <taxon>Vibrionaceae</taxon>
        <taxon>Vibrio</taxon>
    </lineage>
</organism>
<dbReference type="RefSeq" id="WP_390198519.1">
    <property type="nucleotide sequence ID" value="NZ_JBHMEP010000138.1"/>
</dbReference>
<name>A0ABV5HUM9_9VIBR</name>
<evidence type="ECO:0000256" key="1">
    <source>
        <dbReference type="SAM" id="Phobius"/>
    </source>
</evidence>
<reference evidence="2 3" key="1">
    <citation type="submission" date="2024-09" db="EMBL/GenBank/DDBJ databases">
        <authorList>
            <person name="Sun Q."/>
            <person name="Mori K."/>
        </authorList>
    </citation>
    <scope>NUCLEOTIDE SEQUENCE [LARGE SCALE GENOMIC DNA]</scope>
    <source>
        <strain evidence="2 3">CECT 8064</strain>
    </source>
</reference>
<dbReference type="EMBL" id="JBHMEP010000138">
    <property type="protein sequence ID" value="MFB9137966.1"/>
    <property type="molecule type" value="Genomic_DNA"/>
</dbReference>
<evidence type="ECO:0000313" key="2">
    <source>
        <dbReference type="EMBL" id="MFB9137966.1"/>
    </source>
</evidence>
<keyword evidence="1" id="KW-0472">Membrane</keyword>
<accession>A0ABV5HUM9</accession>
<proteinExistence type="predicted"/>
<keyword evidence="3" id="KW-1185">Reference proteome</keyword>